<keyword evidence="6 12" id="KW-0067">ATP-binding</keyword>
<dbReference type="Pfam" id="PF13361">
    <property type="entry name" value="UvrD_C"/>
    <property type="match status" value="1"/>
</dbReference>
<gene>
    <name evidence="15" type="primary">uvrD2_1</name>
    <name evidence="15" type="ORF">NRB20_33290</name>
</gene>
<evidence type="ECO:0000259" key="14">
    <source>
        <dbReference type="PROSITE" id="PS51217"/>
    </source>
</evidence>
<comment type="caution">
    <text evidence="15">The sequence shown here is derived from an EMBL/GenBank/DDBJ whole genome shotgun (WGS) entry which is preliminary data.</text>
</comment>
<comment type="similarity">
    <text evidence="1">Belongs to the helicase family. UvrD subfamily.</text>
</comment>
<name>A0A7K0D3D9_9NOCA</name>
<dbReference type="Gene3D" id="1.10.486.10">
    <property type="entry name" value="PCRA, domain 4"/>
    <property type="match status" value="1"/>
</dbReference>
<keyword evidence="7" id="KW-0234">DNA repair</keyword>
<keyword evidence="5 12" id="KW-0347">Helicase</keyword>
<comment type="catalytic activity">
    <reaction evidence="9">
        <text>Couples ATP hydrolysis with the unwinding of duplex DNA by translocating in the 3'-5' direction.</text>
        <dbReference type="EC" id="5.6.2.4"/>
    </reaction>
</comment>
<dbReference type="Gene3D" id="1.10.10.160">
    <property type="match status" value="1"/>
</dbReference>
<dbReference type="PROSITE" id="PS51198">
    <property type="entry name" value="UVRD_HELICASE_ATP_BIND"/>
    <property type="match status" value="1"/>
</dbReference>
<dbReference type="GO" id="GO:0003677">
    <property type="term" value="F:DNA binding"/>
    <property type="evidence" value="ECO:0007669"/>
    <property type="project" value="InterPro"/>
</dbReference>
<dbReference type="SUPFAM" id="SSF52540">
    <property type="entry name" value="P-loop containing nucleoside triphosphate hydrolases"/>
    <property type="match status" value="1"/>
</dbReference>
<evidence type="ECO:0000256" key="8">
    <source>
        <dbReference type="ARBA" id="ARBA00023235"/>
    </source>
</evidence>
<dbReference type="Gene3D" id="3.40.50.300">
    <property type="entry name" value="P-loop containing nucleotide triphosphate hydrolases"/>
    <property type="match status" value="2"/>
</dbReference>
<organism evidence="15 16">
    <name type="scientific">Nocardia macrotermitis</name>
    <dbReference type="NCBI Taxonomy" id="2585198"/>
    <lineage>
        <taxon>Bacteria</taxon>
        <taxon>Bacillati</taxon>
        <taxon>Actinomycetota</taxon>
        <taxon>Actinomycetes</taxon>
        <taxon>Mycobacteriales</taxon>
        <taxon>Nocardiaceae</taxon>
        <taxon>Nocardia</taxon>
    </lineage>
</organism>
<dbReference type="GO" id="GO:0043138">
    <property type="term" value="F:3'-5' DNA helicase activity"/>
    <property type="evidence" value="ECO:0007669"/>
    <property type="project" value="UniProtKB-EC"/>
</dbReference>
<evidence type="ECO:0000256" key="1">
    <source>
        <dbReference type="ARBA" id="ARBA00009922"/>
    </source>
</evidence>
<keyword evidence="2 12" id="KW-0547">Nucleotide-binding</keyword>
<dbReference type="AlphaFoldDB" id="A0A7K0D3D9"/>
<evidence type="ECO:0000256" key="11">
    <source>
        <dbReference type="ARBA" id="ARBA00048988"/>
    </source>
</evidence>
<evidence type="ECO:0000256" key="5">
    <source>
        <dbReference type="ARBA" id="ARBA00022806"/>
    </source>
</evidence>
<dbReference type="InterPro" id="IPR014017">
    <property type="entry name" value="DNA_helicase_UvrD-like_C"/>
</dbReference>
<evidence type="ECO:0000313" key="15">
    <source>
        <dbReference type="EMBL" id="MQY20229.1"/>
    </source>
</evidence>
<dbReference type="InterPro" id="IPR014016">
    <property type="entry name" value="UvrD-like_ATP-bd"/>
</dbReference>
<dbReference type="PANTHER" id="PTHR11070:SF69">
    <property type="entry name" value="ATP-DEPENDENT DNA HELICASE UVRD2"/>
    <property type="match status" value="1"/>
</dbReference>
<evidence type="ECO:0000259" key="13">
    <source>
        <dbReference type="PROSITE" id="PS51198"/>
    </source>
</evidence>
<evidence type="ECO:0000313" key="16">
    <source>
        <dbReference type="Proteomes" id="UP000438448"/>
    </source>
</evidence>
<dbReference type="PANTHER" id="PTHR11070">
    <property type="entry name" value="UVRD / RECB / PCRA DNA HELICASE FAMILY MEMBER"/>
    <property type="match status" value="1"/>
</dbReference>
<keyword evidence="8" id="KW-0413">Isomerase</keyword>
<dbReference type="EC" id="5.6.2.4" evidence="10"/>
<dbReference type="CDD" id="cd17932">
    <property type="entry name" value="DEXQc_UvrD"/>
    <property type="match status" value="1"/>
</dbReference>
<dbReference type="GO" id="GO:0005524">
    <property type="term" value="F:ATP binding"/>
    <property type="evidence" value="ECO:0007669"/>
    <property type="project" value="UniProtKB-UniRule"/>
</dbReference>
<evidence type="ECO:0000256" key="10">
    <source>
        <dbReference type="ARBA" id="ARBA00034808"/>
    </source>
</evidence>
<dbReference type="InterPro" id="IPR027417">
    <property type="entry name" value="P-loop_NTPase"/>
</dbReference>
<proteinExistence type="inferred from homology"/>
<dbReference type="InterPro" id="IPR013986">
    <property type="entry name" value="DExx_box_DNA_helicase_dom_sf"/>
</dbReference>
<keyword evidence="3" id="KW-0227">DNA damage</keyword>
<evidence type="ECO:0000256" key="4">
    <source>
        <dbReference type="ARBA" id="ARBA00022801"/>
    </source>
</evidence>
<dbReference type="GO" id="GO:0000725">
    <property type="term" value="P:recombinational repair"/>
    <property type="evidence" value="ECO:0007669"/>
    <property type="project" value="TreeGrafter"/>
</dbReference>
<accession>A0A7K0D3D9</accession>
<dbReference type="GO" id="GO:0016787">
    <property type="term" value="F:hydrolase activity"/>
    <property type="evidence" value="ECO:0007669"/>
    <property type="project" value="UniProtKB-UniRule"/>
</dbReference>
<feature type="domain" description="UvrD-like helicase C-terminal" evidence="14">
    <location>
        <begin position="298"/>
        <end position="496"/>
    </location>
</feature>
<keyword evidence="4 12" id="KW-0378">Hydrolase</keyword>
<keyword evidence="16" id="KW-1185">Reference proteome</keyword>
<evidence type="ECO:0000256" key="12">
    <source>
        <dbReference type="PROSITE-ProRule" id="PRU00560"/>
    </source>
</evidence>
<evidence type="ECO:0000256" key="7">
    <source>
        <dbReference type="ARBA" id="ARBA00023204"/>
    </source>
</evidence>
<protein>
    <recommendedName>
        <fullName evidence="10">DNA 3'-5' helicase</fullName>
        <ecNumber evidence="10">5.6.2.4</ecNumber>
    </recommendedName>
</protein>
<comment type="catalytic activity">
    <reaction evidence="11">
        <text>ATP + H2O = ADP + phosphate + H(+)</text>
        <dbReference type="Rhea" id="RHEA:13065"/>
        <dbReference type="ChEBI" id="CHEBI:15377"/>
        <dbReference type="ChEBI" id="CHEBI:15378"/>
        <dbReference type="ChEBI" id="CHEBI:30616"/>
        <dbReference type="ChEBI" id="CHEBI:43474"/>
        <dbReference type="ChEBI" id="CHEBI:456216"/>
        <dbReference type="EC" id="5.6.2.4"/>
    </reaction>
</comment>
<dbReference type="GO" id="GO:0033202">
    <property type="term" value="C:DNA helicase complex"/>
    <property type="evidence" value="ECO:0007669"/>
    <property type="project" value="TreeGrafter"/>
</dbReference>
<evidence type="ECO:0000256" key="6">
    <source>
        <dbReference type="ARBA" id="ARBA00022840"/>
    </source>
</evidence>
<feature type="binding site" evidence="12">
    <location>
        <begin position="34"/>
        <end position="41"/>
    </location>
    <ligand>
        <name>ATP</name>
        <dbReference type="ChEBI" id="CHEBI:30616"/>
    </ligand>
</feature>
<dbReference type="InterPro" id="IPR000212">
    <property type="entry name" value="DNA_helicase_UvrD/REP"/>
</dbReference>
<dbReference type="PROSITE" id="PS51217">
    <property type="entry name" value="UVRD_HELICASE_CTER"/>
    <property type="match status" value="1"/>
</dbReference>
<sequence>MTDAVQRREQILDGLDPEQRAAVLAPPGPVCILAGAGTGKTRTITRRIAYLAVTRQVGPTEVLAVTHSNQAAGELRDRIRSLGVSVQARTFHSAAMAQLRHFWVKTGLPGDQLRMIHDVSGGQRELLRTALRAVAPSAGSTDVRDLEAEVEWARTCRIIPSGYAAAAEKAGRRRNLPPDALAAAFERYGHLKRSNGVLDFSDTIEQCALLLEQNDDVAQQVRQRYRCFVVDEYQDTDPAQERLLTAWLGPGDNVTVVGDPNQAIYSFKGADPSLLVGFADRHPGTVSVSLNRDYRSTPQIVGTANRLMAQASADVTLRGQRPAGPEPVWHTFDTEAAEATALAERVNELIAEGVTASEIAVLVRTNTQVLSYRTALQDAGVVTEAFNDDKFFERPEIRKAMGALADLAGRSPQTVGSAGLRTVLDGTVLIPAFRRSEWVPRGHSGTRWERCCGSSMGCRTTCAERWEFSLRNYNAGRTPSTLRAAAAESCWPPCTK</sequence>
<dbReference type="RefSeq" id="WP_194289885.1">
    <property type="nucleotide sequence ID" value="NZ_WEGK01000006.1"/>
</dbReference>
<evidence type="ECO:0000256" key="9">
    <source>
        <dbReference type="ARBA" id="ARBA00034617"/>
    </source>
</evidence>
<reference evidence="15 16" key="1">
    <citation type="submission" date="2019-10" db="EMBL/GenBank/DDBJ databases">
        <title>Nocardia macrotermitis sp. nov. and Nocardia aurantia sp. nov., isolated from the gut of fungus growing-termite Macrotermes natalensis.</title>
        <authorList>
            <person name="Benndorf R."/>
            <person name="Schwitalla J."/>
            <person name="Martin K."/>
            <person name="De Beer W."/>
            <person name="Kaster A.-K."/>
            <person name="Vollmers J."/>
            <person name="Poulsen M."/>
            <person name="Beemelmanns C."/>
        </authorList>
    </citation>
    <scope>NUCLEOTIDE SEQUENCE [LARGE SCALE GENOMIC DNA]</scope>
    <source>
        <strain evidence="15 16">RB20</strain>
    </source>
</reference>
<dbReference type="Pfam" id="PF00580">
    <property type="entry name" value="UvrD-helicase"/>
    <property type="match status" value="1"/>
</dbReference>
<dbReference type="Proteomes" id="UP000438448">
    <property type="component" value="Unassembled WGS sequence"/>
</dbReference>
<evidence type="ECO:0000256" key="2">
    <source>
        <dbReference type="ARBA" id="ARBA00022741"/>
    </source>
</evidence>
<dbReference type="EMBL" id="WEGK01000006">
    <property type="protein sequence ID" value="MQY20229.1"/>
    <property type="molecule type" value="Genomic_DNA"/>
</dbReference>
<dbReference type="GO" id="GO:0005829">
    <property type="term" value="C:cytosol"/>
    <property type="evidence" value="ECO:0007669"/>
    <property type="project" value="TreeGrafter"/>
</dbReference>
<feature type="domain" description="UvrD-like helicase ATP-binding" evidence="13">
    <location>
        <begin position="13"/>
        <end position="297"/>
    </location>
</feature>
<evidence type="ECO:0000256" key="3">
    <source>
        <dbReference type="ARBA" id="ARBA00022763"/>
    </source>
</evidence>